<sequence length="160" mass="18534">MEQIEHRAFLKKNKTDKKLLLTAIQDKIKIFDKMYDLLERITPCGKGSLIGQLEKYDEEIMKDIYNVYGDAISNNELSEDFKAKNEKPKKVVAKAKVNSDEFIIDQLVELGQTEDIGRSTLMDLGLKTPLEWNTIIGKYLIKRISVFKYRYNILIRGEVA</sequence>
<dbReference type="RefSeq" id="WP_007093349.1">
    <property type="nucleotide sequence ID" value="NZ_CP142125.1"/>
</dbReference>
<evidence type="ECO:0000313" key="1">
    <source>
        <dbReference type="EMBL" id="EDP96519.1"/>
    </source>
</evidence>
<name>A9DW72_9FLAO</name>
<accession>A9DW72</accession>
<comment type="caution">
    <text evidence="1">The sequence shown here is derived from an EMBL/GenBank/DDBJ whole genome shotgun (WGS) entry which is preliminary data.</text>
</comment>
<dbReference type="HOGENOM" id="CLU_1675585_0_0_10"/>
<dbReference type="Proteomes" id="UP000002945">
    <property type="component" value="Unassembled WGS sequence"/>
</dbReference>
<evidence type="ECO:0000313" key="2">
    <source>
        <dbReference type="Proteomes" id="UP000002945"/>
    </source>
</evidence>
<dbReference type="OrthoDB" id="1163652at2"/>
<dbReference type="AlphaFoldDB" id="A9DW72"/>
<dbReference type="eggNOG" id="ENOG50336Y5">
    <property type="taxonomic scope" value="Bacteria"/>
</dbReference>
<proteinExistence type="predicted"/>
<dbReference type="STRING" id="391587.KAOT1_03882"/>
<dbReference type="EMBL" id="ABIB01000004">
    <property type="protein sequence ID" value="EDP96519.1"/>
    <property type="molecule type" value="Genomic_DNA"/>
</dbReference>
<reference evidence="1 2" key="1">
    <citation type="journal article" date="2011" name="J. Bacteriol.">
        <title>Genome sequence of the algicidal bacterium Kordia algicida OT-1.</title>
        <authorList>
            <person name="Lee H.S."/>
            <person name="Kang S.G."/>
            <person name="Kwon K.K."/>
            <person name="Lee J.H."/>
            <person name="Kim S.J."/>
        </authorList>
    </citation>
    <scope>NUCLEOTIDE SEQUENCE [LARGE SCALE GENOMIC DNA]</scope>
    <source>
        <strain evidence="1 2">OT-1</strain>
    </source>
</reference>
<keyword evidence="2" id="KW-1185">Reference proteome</keyword>
<gene>
    <name evidence="1" type="ORF">KAOT1_03882</name>
</gene>
<organism evidence="1 2">
    <name type="scientific">Kordia algicida OT-1</name>
    <dbReference type="NCBI Taxonomy" id="391587"/>
    <lineage>
        <taxon>Bacteria</taxon>
        <taxon>Pseudomonadati</taxon>
        <taxon>Bacteroidota</taxon>
        <taxon>Flavobacteriia</taxon>
        <taxon>Flavobacteriales</taxon>
        <taxon>Flavobacteriaceae</taxon>
        <taxon>Kordia</taxon>
    </lineage>
</organism>
<protein>
    <submittedName>
        <fullName evidence="1">Uncharacterized protein</fullName>
    </submittedName>
</protein>